<dbReference type="NCBIfam" id="NF037961">
    <property type="entry name" value="RodA_shape"/>
    <property type="match status" value="1"/>
</dbReference>
<dbReference type="GO" id="GO:0032153">
    <property type="term" value="C:cell division site"/>
    <property type="evidence" value="ECO:0007669"/>
    <property type="project" value="TreeGrafter"/>
</dbReference>
<evidence type="ECO:0000256" key="9">
    <source>
        <dbReference type="ARBA" id="ARBA00023136"/>
    </source>
</evidence>
<comment type="subcellular location">
    <subcellularLocation>
        <location evidence="11">Cell membrane</location>
        <topology evidence="11">Multi-pass membrane protein</topology>
    </subcellularLocation>
    <subcellularLocation>
        <location evidence="1">Membrane</location>
        <topology evidence="1">Multi-pass membrane protein</topology>
    </subcellularLocation>
</comment>
<keyword evidence="4 11" id="KW-0808">Transferase</keyword>
<protein>
    <recommendedName>
        <fullName evidence="11">Peptidoglycan glycosyltransferase RodA</fullName>
        <shortName evidence="11">PGT</shortName>
        <ecNumber evidence="11">2.4.99.28</ecNumber>
    </recommendedName>
    <alternativeName>
        <fullName evidence="11">Cell elongation protein RodA</fullName>
    </alternativeName>
    <alternativeName>
        <fullName evidence="11">Cell wall polymerase</fullName>
    </alternativeName>
    <alternativeName>
        <fullName evidence="11">Peptidoglycan polymerase</fullName>
        <shortName evidence="11">PG polymerase</shortName>
    </alternativeName>
</protein>
<feature type="transmembrane region" description="Helical" evidence="11">
    <location>
        <begin position="131"/>
        <end position="150"/>
    </location>
</feature>
<keyword evidence="13" id="KW-1185">Reference proteome</keyword>
<feature type="transmembrane region" description="Helical" evidence="11">
    <location>
        <begin position="311"/>
        <end position="332"/>
    </location>
</feature>
<dbReference type="GO" id="GO:0005886">
    <property type="term" value="C:plasma membrane"/>
    <property type="evidence" value="ECO:0007669"/>
    <property type="project" value="UniProtKB-SubCell"/>
</dbReference>
<organism evidence="12 13">
    <name type="scientific">Prosthecochloris vibrioformis</name>
    <name type="common">Chlorobium vibrioforme</name>
    <dbReference type="NCBI Taxonomy" id="1098"/>
    <lineage>
        <taxon>Bacteria</taxon>
        <taxon>Pseudomonadati</taxon>
        <taxon>Chlorobiota</taxon>
        <taxon>Chlorobiia</taxon>
        <taxon>Chlorobiales</taxon>
        <taxon>Chlorobiaceae</taxon>
        <taxon>Prosthecochloris</taxon>
    </lineage>
</organism>
<dbReference type="GO" id="GO:0015648">
    <property type="term" value="F:lipid-linked peptidoglycan transporter activity"/>
    <property type="evidence" value="ECO:0007669"/>
    <property type="project" value="TreeGrafter"/>
</dbReference>
<evidence type="ECO:0000313" key="13">
    <source>
        <dbReference type="Proteomes" id="UP000309544"/>
    </source>
</evidence>
<feature type="transmembrane region" description="Helical" evidence="11">
    <location>
        <begin position="377"/>
        <end position="399"/>
    </location>
</feature>
<reference evidence="12 13" key="1">
    <citation type="submission" date="2019-05" db="EMBL/GenBank/DDBJ databases">
        <title>Draft Whole-Genome sequence of the green sulfur bacterium Prosthecochloris vibrioformis DSM 260.</title>
        <authorList>
            <person name="Meyer T.E."/>
            <person name="Kyndt J.A."/>
        </authorList>
    </citation>
    <scope>NUCLEOTIDE SEQUENCE [LARGE SCALE GENOMIC DNA]</scope>
    <source>
        <strain evidence="12 13">DSM 260</strain>
    </source>
</reference>
<accession>A0A5C4S462</accession>
<dbReference type="EMBL" id="VDCI01000001">
    <property type="protein sequence ID" value="TNJ37998.1"/>
    <property type="molecule type" value="Genomic_DNA"/>
</dbReference>
<dbReference type="Pfam" id="PF01098">
    <property type="entry name" value="FTSW_RODA_SPOVE"/>
    <property type="match status" value="2"/>
</dbReference>
<keyword evidence="10 11" id="KW-0961">Cell wall biogenesis/degradation</keyword>
<feature type="transmembrane region" description="Helical" evidence="11">
    <location>
        <begin position="157"/>
        <end position="179"/>
    </location>
</feature>
<dbReference type="GO" id="GO:0008955">
    <property type="term" value="F:peptidoglycan glycosyltransferase activity"/>
    <property type="evidence" value="ECO:0007669"/>
    <property type="project" value="UniProtKB-UniRule"/>
</dbReference>
<evidence type="ECO:0000256" key="1">
    <source>
        <dbReference type="ARBA" id="ARBA00004141"/>
    </source>
</evidence>
<keyword evidence="9 11" id="KW-0472">Membrane</keyword>
<evidence type="ECO:0000256" key="3">
    <source>
        <dbReference type="ARBA" id="ARBA00022676"/>
    </source>
</evidence>
<dbReference type="HAMAP" id="MF_02079">
    <property type="entry name" value="PGT_RodA"/>
    <property type="match status" value="1"/>
</dbReference>
<dbReference type="InterPro" id="IPR001182">
    <property type="entry name" value="FtsW/RodA"/>
</dbReference>
<dbReference type="PROSITE" id="PS00428">
    <property type="entry name" value="FTSW_RODA_SPOVE"/>
    <property type="match status" value="1"/>
</dbReference>
<keyword evidence="6 11" id="KW-0133">Cell shape</keyword>
<feature type="transmembrane region" description="Helical" evidence="11">
    <location>
        <begin position="9"/>
        <end position="33"/>
    </location>
</feature>
<feature type="transmembrane region" description="Helical" evidence="11">
    <location>
        <begin position="71"/>
        <end position="96"/>
    </location>
</feature>
<feature type="transmembrane region" description="Helical" evidence="11">
    <location>
        <begin position="39"/>
        <end position="59"/>
    </location>
</feature>
<keyword evidence="5 11" id="KW-0812">Transmembrane</keyword>
<dbReference type="RefSeq" id="WP_139626146.1">
    <property type="nucleotide sequence ID" value="NZ_VDCI01000001.1"/>
</dbReference>
<evidence type="ECO:0000256" key="7">
    <source>
        <dbReference type="ARBA" id="ARBA00022984"/>
    </source>
</evidence>
<dbReference type="NCBIfam" id="TIGR02210">
    <property type="entry name" value="rodA_shape"/>
    <property type="match status" value="1"/>
</dbReference>
<dbReference type="GO" id="GO:0071555">
    <property type="term" value="P:cell wall organization"/>
    <property type="evidence" value="ECO:0007669"/>
    <property type="project" value="UniProtKB-KW"/>
</dbReference>
<dbReference type="UniPathway" id="UPA00219"/>
<proteinExistence type="inferred from homology"/>
<comment type="catalytic activity">
    <reaction evidence="11">
        <text>[GlcNAc-(1-&gt;4)-Mur2Ac(oyl-L-Ala-gamma-D-Glu-L-Lys-D-Ala-D-Ala)](n)-di-trans,octa-cis-undecaprenyl diphosphate + beta-D-GlcNAc-(1-&gt;4)-Mur2Ac(oyl-L-Ala-gamma-D-Glu-L-Lys-D-Ala-D-Ala)-di-trans,octa-cis-undecaprenyl diphosphate = [GlcNAc-(1-&gt;4)-Mur2Ac(oyl-L-Ala-gamma-D-Glu-L-Lys-D-Ala-D-Ala)](n+1)-di-trans,octa-cis-undecaprenyl diphosphate + di-trans,octa-cis-undecaprenyl diphosphate + H(+)</text>
        <dbReference type="Rhea" id="RHEA:23708"/>
        <dbReference type="Rhea" id="RHEA-COMP:9602"/>
        <dbReference type="Rhea" id="RHEA-COMP:9603"/>
        <dbReference type="ChEBI" id="CHEBI:15378"/>
        <dbReference type="ChEBI" id="CHEBI:58405"/>
        <dbReference type="ChEBI" id="CHEBI:60033"/>
        <dbReference type="ChEBI" id="CHEBI:78435"/>
        <dbReference type="EC" id="2.4.99.28"/>
    </reaction>
</comment>
<comment type="similarity">
    <text evidence="11">Belongs to the SEDS family. MrdB/RodA subfamily.</text>
</comment>
<keyword evidence="3 11" id="KW-0328">Glycosyltransferase</keyword>
<dbReference type="InterPro" id="IPR011923">
    <property type="entry name" value="RodA/MrdB"/>
</dbReference>
<keyword evidence="8 11" id="KW-1133">Transmembrane helix</keyword>
<comment type="caution">
    <text evidence="12">The sequence shown here is derived from an EMBL/GenBank/DDBJ whole genome shotgun (WGS) entry which is preliminary data.</text>
</comment>
<evidence type="ECO:0000256" key="6">
    <source>
        <dbReference type="ARBA" id="ARBA00022960"/>
    </source>
</evidence>
<sequence>MDSNYKTDWWLLAFMTGLLLYGFLAIFSATTAVGSIELFYRQLAWGGIGLFVIAGVYYLDPMWIKDKVYILYVAGLLLLLVTLVVGVKVAGATSWIRIGFISVQPSEFAKITTILALCRYLSSDSTDITQIQHVLIAMLIVLLPAGLVMLQPDMGTVLTYLSFLFPVMVMAGFNAYYLLLLALPLVLGVTGFFSMWVLAGAAVAGFVSLVVLGKGFRGMQVVVTALGVTGGLLTMRFAEQLLQPHQLKRIQTFLDPMLDPRGAGYNALQAKIAIGSGGVFGKGYLEGTQTQLRFIPAQWTDFIFCVIGEEMGFAGSALLLLLFMAMLLRLLWMASMIKNQFVELVLVGFVSLFLAHLVINVGMTIGLFPVVGVPLPFLSYGGTALIANMVMIGIALNFYRNKRDLGY</sequence>
<dbReference type="GO" id="GO:0008360">
    <property type="term" value="P:regulation of cell shape"/>
    <property type="evidence" value="ECO:0007669"/>
    <property type="project" value="UniProtKB-KW"/>
</dbReference>
<evidence type="ECO:0000256" key="4">
    <source>
        <dbReference type="ARBA" id="ARBA00022679"/>
    </source>
</evidence>
<dbReference type="EC" id="2.4.99.28" evidence="11"/>
<dbReference type="InterPro" id="IPR018365">
    <property type="entry name" value="Cell_cycle_FtsW-rel_CS"/>
</dbReference>
<evidence type="ECO:0000256" key="8">
    <source>
        <dbReference type="ARBA" id="ARBA00022989"/>
    </source>
</evidence>
<dbReference type="Proteomes" id="UP000309544">
    <property type="component" value="Unassembled WGS sequence"/>
</dbReference>
<evidence type="ECO:0000256" key="11">
    <source>
        <dbReference type="HAMAP-Rule" id="MF_02079"/>
    </source>
</evidence>
<comment type="function">
    <text evidence="11">Peptidoglycan polymerase that is essential for cell wall elongation.</text>
</comment>
<keyword evidence="7 11" id="KW-0573">Peptidoglycan synthesis</keyword>
<feature type="transmembrane region" description="Helical" evidence="11">
    <location>
        <begin position="344"/>
        <end position="371"/>
    </location>
</feature>
<keyword evidence="2 11" id="KW-1003">Cell membrane</keyword>
<feature type="transmembrane region" description="Helical" evidence="11">
    <location>
        <begin position="219"/>
        <end position="238"/>
    </location>
</feature>
<dbReference type="GO" id="GO:0051301">
    <property type="term" value="P:cell division"/>
    <property type="evidence" value="ECO:0007669"/>
    <property type="project" value="InterPro"/>
</dbReference>
<evidence type="ECO:0000256" key="5">
    <source>
        <dbReference type="ARBA" id="ARBA00022692"/>
    </source>
</evidence>
<dbReference type="PANTHER" id="PTHR30474">
    <property type="entry name" value="CELL CYCLE PROTEIN"/>
    <property type="match status" value="1"/>
</dbReference>
<dbReference type="GO" id="GO:0009252">
    <property type="term" value="P:peptidoglycan biosynthetic process"/>
    <property type="evidence" value="ECO:0007669"/>
    <property type="project" value="UniProtKB-UniRule"/>
</dbReference>
<feature type="transmembrane region" description="Helical" evidence="11">
    <location>
        <begin position="185"/>
        <end position="212"/>
    </location>
</feature>
<name>A0A5C4S462_PROVB</name>
<dbReference type="AlphaFoldDB" id="A0A5C4S462"/>
<gene>
    <name evidence="11 12" type="primary">rodA</name>
    <name evidence="12" type="ORF">FGF68_02130</name>
</gene>
<comment type="pathway">
    <text evidence="11">Cell wall biogenesis; peptidoglycan biosynthesis.</text>
</comment>
<evidence type="ECO:0000313" key="12">
    <source>
        <dbReference type="EMBL" id="TNJ37998.1"/>
    </source>
</evidence>
<evidence type="ECO:0000256" key="2">
    <source>
        <dbReference type="ARBA" id="ARBA00022475"/>
    </source>
</evidence>
<dbReference type="PANTHER" id="PTHR30474:SF1">
    <property type="entry name" value="PEPTIDOGLYCAN GLYCOSYLTRANSFERASE MRDB"/>
    <property type="match status" value="1"/>
</dbReference>
<evidence type="ECO:0000256" key="10">
    <source>
        <dbReference type="ARBA" id="ARBA00023316"/>
    </source>
</evidence>